<keyword evidence="4" id="KW-0520">NAD</keyword>
<dbReference type="EMBL" id="LDAU01000101">
    <property type="protein sequence ID" value="KRX06093.1"/>
    <property type="molecule type" value="Genomic_DNA"/>
</dbReference>
<organism evidence="9 10">
    <name type="scientific">Pseudocohnilembus persalinus</name>
    <name type="common">Ciliate</name>
    <dbReference type="NCBI Taxonomy" id="266149"/>
    <lineage>
        <taxon>Eukaryota</taxon>
        <taxon>Sar</taxon>
        <taxon>Alveolata</taxon>
        <taxon>Ciliophora</taxon>
        <taxon>Intramacronucleata</taxon>
        <taxon>Oligohymenophorea</taxon>
        <taxon>Scuticociliatia</taxon>
        <taxon>Philasterida</taxon>
        <taxon>Pseudocohnilembidae</taxon>
        <taxon>Pseudocohnilembus</taxon>
    </lineage>
</organism>
<keyword evidence="2" id="KW-0677">Repeat</keyword>
<dbReference type="PANTHER" id="PTHR13871:SF96">
    <property type="entry name" value="THIOREDOXIN DOMAIN-CONTAINING PROTEIN"/>
    <property type="match status" value="1"/>
</dbReference>
<dbReference type="InterPro" id="IPR012336">
    <property type="entry name" value="Thioredoxin-like_fold"/>
</dbReference>
<evidence type="ECO:0000256" key="6">
    <source>
        <dbReference type="ARBA" id="ARBA00047804"/>
    </source>
</evidence>
<dbReference type="InterPro" id="IPR036249">
    <property type="entry name" value="Thioredoxin-like_sf"/>
</dbReference>
<dbReference type="Proteomes" id="UP000054937">
    <property type="component" value="Unassembled WGS sequence"/>
</dbReference>
<evidence type="ECO:0000256" key="2">
    <source>
        <dbReference type="ARBA" id="ARBA00022737"/>
    </source>
</evidence>
<feature type="coiled-coil region" evidence="7">
    <location>
        <begin position="36"/>
        <end position="63"/>
    </location>
</feature>
<evidence type="ECO:0000256" key="4">
    <source>
        <dbReference type="ARBA" id="ARBA00023027"/>
    </source>
</evidence>
<keyword evidence="10" id="KW-1185">Reference proteome</keyword>
<dbReference type="SUPFAM" id="SSF52833">
    <property type="entry name" value="Thioredoxin-like"/>
    <property type="match status" value="1"/>
</dbReference>
<evidence type="ECO:0000256" key="5">
    <source>
        <dbReference type="ARBA" id="ARBA00047388"/>
    </source>
</evidence>
<dbReference type="InterPro" id="IPR052259">
    <property type="entry name" value="Nucleoredoxin-like"/>
</dbReference>
<dbReference type="Pfam" id="PF13905">
    <property type="entry name" value="Thioredoxin_8"/>
    <property type="match status" value="1"/>
</dbReference>
<evidence type="ECO:0000313" key="10">
    <source>
        <dbReference type="Proteomes" id="UP000054937"/>
    </source>
</evidence>
<evidence type="ECO:0000256" key="3">
    <source>
        <dbReference type="ARBA" id="ARBA00023002"/>
    </source>
</evidence>
<comment type="catalytic activity">
    <reaction evidence="6">
        <text>[protein]-dithiol + NADP(+) = [protein]-disulfide + NADPH + H(+)</text>
        <dbReference type="Rhea" id="RHEA:18753"/>
        <dbReference type="Rhea" id="RHEA-COMP:10593"/>
        <dbReference type="Rhea" id="RHEA-COMP:10594"/>
        <dbReference type="ChEBI" id="CHEBI:15378"/>
        <dbReference type="ChEBI" id="CHEBI:29950"/>
        <dbReference type="ChEBI" id="CHEBI:50058"/>
        <dbReference type="ChEBI" id="CHEBI:57783"/>
        <dbReference type="ChEBI" id="CHEBI:58349"/>
        <dbReference type="EC" id="1.8.1.8"/>
    </reaction>
</comment>
<dbReference type="OrthoDB" id="409136at2759"/>
<sequence length="224" mass="26750">MDEDNIPEREQKIYKVPLELGTKFQKFKKTDINLEQQQTQQLSQKEREKLENANKEILNINNLFENHKIILLYFGAYHSPPAQAFLPRLIKFYNEVNTEEEIMQIIYVPFDNSQQEYELSFKEMPWLCLPFNDPRNKQYAAEYQIKGVPNLIAINQNLECIHKMAKLDVIKTLKDNIDPEDQYNEWCGLAQKFEQQKLQNLQAQQLQEQLQQQKKQQQIAQEQM</sequence>
<evidence type="ECO:0000256" key="7">
    <source>
        <dbReference type="SAM" id="Coils"/>
    </source>
</evidence>
<proteinExistence type="predicted"/>
<evidence type="ECO:0000313" key="9">
    <source>
        <dbReference type="EMBL" id="KRX06093.1"/>
    </source>
</evidence>
<comment type="catalytic activity">
    <reaction evidence="5">
        <text>[protein]-dithiol + NAD(+) = [protein]-disulfide + NADH + H(+)</text>
        <dbReference type="Rhea" id="RHEA:18749"/>
        <dbReference type="Rhea" id="RHEA-COMP:10593"/>
        <dbReference type="Rhea" id="RHEA-COMP:10594"/>
        <dbReference type="ChEBI" id="CHEBI:15378"/>
        <dbReference type="ChEBI" id="CHEBI:29950"/>
        <dbReference type="ChEBI" id="CHEBI:50058"/>
        <dbReference type="ChEBI" id="CHEBI:57540"/>
        <dbReference type="ChEBI" id="CHEBI:57945"/>
        <dbReference type="EC" id="1.8.1.8"/>
    </reaction>
</comment>
<evidence type="ECO:0000256" key="1">
    <source>
        <dbReference type="ARBA" id="ARBA00012612"/>
    </source>
</evidence>
<dbReference type="PANTHER" id="PTHR13871">
    <property type="entry name" value="THIOREDOXIN"/>
    <property type="match status" value="1"/>
</dbReference>
<keyword evidence="3" id="KW-0560">Oxidoreductase</keyword>
<accession>A0A0V0QVI6</accession>
<dbReference type="InParanoid" id="A0A0V0QVI6"/>
<feature type="domain" description="Thioredoxin-like fold" evidence="8">
    <location>
        <begin position="68"/>
        <end position="157"/>
    </location>
</feature>
<dbReference type="OMA" id="HEQGINC"/>
<feature type="coiled-coil region" evidence="7">
    <location>
        <begin position="193"/>
        <end position="223"/>
    </location>
</feature>
<reference evidence="9 10" key="1">
    <citation type="journal article" date="2015" name="Sci. Rep.">
        <title>Genome of the facultative scuticociliatosis pathogen Pseudocohnilembus persalinus provides insight into its virulence through horizontal gene transfer.</title>
        <authorList>
            <person name="Xiong J."/>
            <person name="Wang G."/>
            <person name="Cheng J."/>
            <person name="Tian M."/>
            <person name="Pan X."/>
            <person name="Warren A."/>
            <person name="Jiang C."/>
            <person name="Yuan D."/>
            <person name="Miao W."/>
        </authorList>
    </citation>
    <scope>NUCLEOTIDE SEQUENCE [LARGE SCALE GENOMIC DNA]</scope>
    <source>
        <strain evidence="9">36N120E</strain>
    </source>
</reference>
<gene>
    <name evidence="9" type="ORF">PPERSA_09705</name>
</gene>
<evidence type="ECO:0000259" key="8">
    <source>
        <dbReference type="Pfam" id="PF13905"/>
    </source>
</evidence>
<dbReference type="AlphaFoldDB" id="A0A0V0QVI6"/>
<dbReference type="EC" id="1.8.1.8" evidence="1"/>
<protein>
    <recommendedName>
        <fullName evidence="1">protein-disulfide reductase</fullName>
        <ecNumber evidence="1">1.8.1.8</ecNumber>
    </recommendedName>
</protein>
<comment type="caution">
    <text evidence="9">The sequence shown here is derived from an EMBL/GenBank/DDBJ whole genome shotgun (WGS) entry which is preliminary data.</text>
</comment>
<dbReference type="GO" id="GO:0047134">
    <property type="term" value="F:protein-disulfide reductase [NAD(P)H] activity"/>
    <property type="evidence" value="ECO:0007669"/>
    <property type="project" value="UniProtKB-EC"/>
</dbReference>
<dbReference type="Gene3D" id="3.40.30.10">
    <property type="entry name" value="Glutaredoxin"/>
    <property type="match status" value="1"/>
</dbReference>
<name>A0A0V0QVI6_PSEPJ</name>
<keyword evidence="7" id="KW-0175">Coiled coil</keyword>